<name>A0A856MNZ0_9CYAN</name>
<dbReference type="PANTHER" id="PTHR35446">
    <property type="entry name" value="SI:CH211-175M2.5"/>
    <property type="match status" value="1"/>
</dbReference>
<dbReference type="Proteomes" id="UP000503129">
    <property type="component" value="Chromosome"/>
</dbReference>
<dbReference type="EMBL" id="CP030118">
    <property type="protein sequence ID" value="QDL10666.1"/>
    <property type="molecule type" value="Genomic_DNA"/>
</dbReference>
<keyword evidence="3" id="KW-1185">Reference proteome</keyword>
<dbReference type="PANTHER" id="PTHR35446:SF2">
    <property type="entry name" value="CARBOXYMUCONOLACTONE DECARBOXYLASE-LIKE DOMAIN-CONTAINING PROTEIN"/>
    <property type="match status" value="1"/>
</dbReference>
<dbReference type="KEGG" id="bsen:DP114_24670"/>
<evidence type="ECO:0000313" key="2">
    <source>
        <dbReference type="EMBL" id="QDL10666.1"/>
    </source>
</evidence>
<dbReference type="SUPFAM" id="SSF69118">
    <property type="entry name" value="AhpD-like"/>
    <property type="match status" value="1"/>
</dbReference>
<feature type="domain" description="Carboxymuconolactone decarboxylase-like" evidence="1">
    <location>
        <begin position="50"/>
        <end position="106"/>
    </location>
</feature>
<protein>
    <submittedName>
        <fullName evidence="2">Carboxymuconolactone decarboxylase</fullName>
    </submittedName>
</protein>
<dbReference type="InterPro" id="IPR003779">
    <property type="entry name" value="CMD-like"/>
</dbReference>
<accession>A0A856MNZ0</accession>
<proteinExistence type="predicted"/>
<dbReference type="Pfam" id="PF02627">
    <property type="entry name" value="CMD"/>
    <property type="match status" value="1"/>
</dbReference>
<dbReference type="InterPro" id="IPR029032">
    <property type="entry name" value="AhpD-like"/>
</dbReference>
<sequence>MAKFPIIEYDQLSDPYVKAIYEEIQVELGFGIVPNLFKSMTINPEILEANWKKFRSTILKGDVPRTLKEMLGIAISQFNNSPYALNVHLHGLSSLGMSEEVLRTLVSDFAACPLPEREKAVISFGLKAATEPHTLTSKDYQHLYDLGLDNSEIFEIVATADLFTSINKYTDSISLEIDTL</sequence>
<reference evidence="2 3" key="1">
    <citation type="submission" date="2018-06" db="EMBL/GenBank/DDBJ databases">
        <title>Comparative genomics of Brasilonema spp. strains.</title>
        <authorList>
            <person name="Alvarenga D.O."/>
            <person name="Fiore M.F."/>
            <person name="Varani A.M."/>
        </authorList>
    </citation>
    <scope>NUCLEOTIDE SEQUENCE [LARGE SCALE GENOMIC DNA]</scope>
    <source>
        <strain evidence="2 3">CENA114</strain>
    </source>
</reference>
<organism evidence="2 3">
    <name type="scientific">Brasilonema sennae CENA114</name>
    <dbReference type="NCBI Taxonomy" id="415709"/>
    <lineage>
        <taxon>Bacteria</taxon>
        <taxon>Bacillati</taxon>
        <taxon>Cyanobacteriota</taxon>
        <taxon>Cyanophyceae</taxon>
        <taxon>Nostocales</taxon>
        <taxon>Scytonemataceae</taxon>
        <taxon>Brasilonema</taxon>
        <taxon>Bromeliae group (in: Brasilonema)</taxon>
    </lineage>
</organism>
<gene>
    <name evidence="2" type="ORF">DP114_24670</name>
</gene>
<dbReference type="AlphaFoldDB" id="A0A856MNZ0"/>
<dbReference type="Gene3D" id="1.20.1290.10">
    <property type="entry name" value="AhpD-like"/>
    <property type="match status" value="1"/>
</dbReference>
<evidence type="ECO:0000313" key="3">
    <source>
        <dbReference type="Proteomes" id="UP000503129"/>
    </source>
</evidence>
<dbReference type="RefSeq" id="WP_169265952.1">
    <property type="nucleotide sequence ID" value="NZ_CAWOXK010000001.1"/>
</dbReference>
<dbReference type="GO" id="GO:0051920">
    <property type="term" value="F:peroxiredoxin activity"/>
    <property type="evidence" value="ECO:0007669"/>
    <property type="project" value="InterPro"/>
</dbReference>
<evidence type="ECO:0000259" key="1">
    <source>
        <dbReference type="Pfam" id="PF02627"/>
    </source>
</evidence>